<gene>
    <name evidence="18" type="ORF">BBAD15_g11754</name>
</gene>
<evidence type="ECO:0000313" key="19">
    <source>
        <dbReference type="Proteomes" id="UP000030106"/>
    </source>
</evidence>
<dbReference type="Gene3D" id="3.40.50.720">
    <property type="entry name" value="NAD(P)-binding Rossmann-like Domain"/>
    <property type="match status" value="1"/>
</dbReference>
<evidence type="ECO:0000256" key="13">
    <source>
        <dbReference type="ARBA" id="ARBA00081267"/>
    </source>
</evidence>
<evidence type="ECO:0000256" key="5">
    <source>
        <dbReference type="ARBA" id="ARBA00022955"/>
    </source>
</evidence>
<dbReference type="GO" id="GO:0006696">
    <property type="term" value="P:ergosterol biosynthetic process"/>
    <property type="evidence" value="ECO:0007669"/>
    <property type="project" value="UniProtKB-ARBA"/>
</dbReference>
<keyword evidence="5" id="KW-0752">Steroid biosynthesis</keyword>
<evidence type="ECO:0000256" key="10">
    <source>
        <dbReference type="ARBA" id="ARBA00046995"/>
    </source>
</evidence>
<keyword evidence="4" id="KW-0256">Endoplasmic reticulum</keyword>
<evidence type="ECO:0000256" key="4">
    <source>
        <dbReference type="ARBA" id="ARBA00022824"/>
    </source>
</evidence>
<evidence type="ECO:0000259" key="17">
    <source>
        <dbReference type="Pfam" id="PF01073"/>
    </source>
</evidence>
<evidence type="ECO:0000256" key="9">
    <source>
        <dbReference type="ARBA" id="ARBA00023136"/>
    </source>
</evidence>
<evidence type="ECO:0000256" key="6">
    <source>
        <dbReference type="ARBA" id="ARBA00023002"/>
    </source>
</evidence>
<dbReference type="Proteomes" id="UP000030106">
    <property type="component" value="Unassembled WGS sequence"/>
</dbReference>
<comment type="caution">
    <text evidence="18">The sequence shown here is derived from an EMBL/GenBank/DDBJ whole genome shotgun (WGS) entry which is preliminary data.</text>
</comment>
<dbReference type="EMBL" id="ANFO01001295">
    <property type="protein sequence ID" value="KGQ03031.1"/>
    <property type="molecule type" value="Genomic_DNA"/>
</dbReference>
<keyword evidence="6" id="KW-0560">Oxidoreductase</keyword>
<dbReference type="Pfam" id="PF01073">
    <property type="entry name" value="3Beta_HSD"/>
    <property type="match status" value="1"/>
</dbReference>
<protein>
    <recommendedName>
        <fullName evidence="12">Sterol-4-alpha-carboxylate 3-dehydrogenase ERG26, decarboxylating</fullName>
    </recommendedName>
    <alternativeName>
        <fullName evidence="15 16">C-3 Sterol dehydrogenase ERG26</fullName>
    </alternativeName>
    <alternativeName>
        <fullName evidence="13 14">C-4 decarboxylase ERG26</fullName>
    </alternativeName>
    <alternativeName>
        <fullName evidence="11">Sterol-4-alpha-carboxylate 3-dehydrogenase erg26, decarboxylating</fullName>
    </alternativeName>
</protein>
<dbReference type="STRING" id="1245745.A0A0A2V5D5"/>
<dbReference type="PANTHER" id="PTHR43245:SF51">
    <property type="entry name" value="SHORT CHAIN DEHYDROGENASE_REDUCTASE FAMILY 42E, MEMBER 2"/>
    <property type="match status" value="1"/>
</dbReference>
<evidence type="ECO:0000313" key="18">
    <source>
        <dbReference type="EMBL" id="KGQ03031.1"/>
    </source>
</evidence>
<dbReference type="HOGENOM" id="CLU_007383_6_8_1"/>
<keyword evidence="9" id="KW-0472">Membrane</keyword>
<evidence type="ECO:0000256" key="3">
    <source>
        <dbReference type="ARBA" id="ARBA00022516"/>
    </source>
</evidence>
<evidence type="ECO:0000256" key="8">
    <source>
        <dbReference type="ARBA" id="ARBA00023098"/>
    </source>
</evidence>
<comment type="subunit">
    <text evidence="10">Heterotetramer of ERG25, ERG26, ERG27 and ERG28. ERG28 acts as a scaffold to tether ERG27 and other 4,4-demethylation-related enzymes, forming a demethylation enzyme complex, in the endoplasmic reticulum.</text>
</comment>
<dbReference type="GO" id="GO:0005789">
    <property type="term" value="C:endoplasmic reticulum membrane"/>
    <property type="evidence" value="ECO:0007669"/>
    <property type="project" value="UniProtKB-SubCell"/>
</dbReference>
<dbReference type="PANTHER" id="PTHR43245">
    <property type="entry name" value="BIFUNCTIONAL POLYMYXIN RESISTANCE PROTEIN ARNA"/>
    <property type="match status" value="1"/>
</dbReference>
<evidence type="ECO:0000256" key="14">
    <source>
        <dbReference type="ARBA" id="ARBA00081397"/>
    </source>
</evidence>
<proteinExistence type="inferred from homology"/>
<feature type="domain" description="3-beta hydroxysteroid dehydrogenase/isomerase" evidence="17">
    <location>
        <begin position="15"/>
        <end position="289"/>
    </location>
</feature>
<name>A0A0A2V5D5_BEABA</name>
<reference evidence="18 19" key="1">
    <citation type="submission" date="2012-10" db="EMBL/GenBank/DDBJ databases">
        <title>Genome sequencing and analysis of entomopathogenic fungi Beauveria bassiana D1-5.</title>
        <authorList>
            <person name="Li Q."/>
            <person name="Wang L."/>
            <person name="Zhang Z."/>
            <person name="Wang Q."/>
            <person name="Ren J."/>
            <person name="Wang M."/>
            <person name="Xu W."/>
            <person name="Wang J."/>
            <person name="Lu Y."/>
            <person name="Du Q."/>
            <person name="Sun Z."/>
        </authorList>
    </citation>
    <scope>NUCLEOTIDE SEQUENCE [LARGE SCALE GENOMIC DNA]</scope>
    <source>
        <strain evidence="18 19">D1-5</strain>
    </source>
</reference>
<dbReference type="GO" id="GO:0000252">
    <property type="term" value="F:3-beta-hydroxysteroid dehydrogenase [NAD(P)+]/C4-decarboxylase activity"/>
    <property type="evidence" value="ECO:0007669"/>
    <property type="project" value="UniProtKB-ARBA"/>
</dbReference>
<evidence type="ECO:0000256" key="16">
    <source>
        <dbReference type="ARBA" id="ARBA00082106"/>
    </source>
</evidence>
<comment type="subcellular location">
    <subcellularLocation>
        <location evidence="1">Endoplasmic reticulum membrane</location>
        <topology evidence="1">Peripheral membrane protein</topology>
    </subcellularLocation>
</comment>
<dbReference type="InterPro" id="IPR036291">
    <property type="entry name" value="NAD(P)-bd_dom_sf"/>
</dbReference>
<dbReference type="eggNOG" id="KOG1430">
    <property type="taxonomic scope" value="Eukaryota"/>
</dbReference>
<evidence type="ECO:0000256" key="7">
    <source>
        <dbReference type="ARBA" id="ARBA00023027"/>
    </source>
</evidence>
<evidence type="ECO:0000256" key="1">
    <source>
        <dbReference type="ARBA" id="ARBA00004406"/>
    </source>
</evidence>
<dbReference type="OrthoDB" id="10058185at2759"/>
<keyword evidence="3" id="KW-0444">Lipid biosynthesis</keyword>
<dbReference type="SUPFAM" id="SSF51735">
    <property type="entry name" value="NAD(P)-binding Rossmann-fold domains"/>
    <property type="match status" value="1"/>
</dbReference>
<evidence type="ECO:0000256" key="11">
    <source>
        <dbReference type="ARBA" id="ARBA00067470"/>
    </source>
</evidence>
<comment type="similarity">
    <text evidence="2">Belongs to the 3-beta-HSD family.</text>
</comment>
<evidence type="ECO:0000256" key="12">
    <source>
        <dbReference type="ARBA" id="ARBA00067985"/>
    </source>
</evidence>
<organism evidence="18 19">
    <name type="scientific">Beauveria bassiana D1-5</name>
    <dbReference type="NCBI Taxonomy" id="1245745"/>
    <lineage>
        <taxon>Eukaryota</taxon>
        <taxon>Fungi</taxon>
        <taxon>Dikarya</taxon>
        <taxon>Ascomycota</taxon>
        <taxon>Pezizomycotina</taxon>
        <taxon>Sordariomycetes</taxon>
        <taxon>Hypocreomycetidae</taxon>
        <taxon>Hypocreales</taxon>
        <taxon>Cordycipitaceae</taxon>
        <taxon>Beauveria</taxon>
    </lineage>
</organism>
<dbReference type="AlphaFoldDB" id="A0A0A2V5D5"/>
<keyword evidence="8" id="KW-0443">Lipid metabolism</keyword>
<keyword evidence="7" id="KW-0520">NAD</keyword>
<dbReference type="InterPro" id="IPR050177">
    <property type="entry name" value="Lipid_A_modif_metabolic_enz"/>
</dbReference>
<evidence type="ECO:0000256" key="15">
    <source>
        <dbReference type="ARBA" id="ARBA00081452"/>
    </source>
</evidence>
<accession>A0A0A2V5D5</accession>
<dbReference type="InterPro" id="IPR002225">
    <property type="entry name" value="3Beta_OHSteriod_DH/Estase"/>
</dbReference>
<sequence length="375" mass="41533">MSARSAPKGDLGKVLVVGGNGFLGHHIINQALDDWRCRHVVSVDLRCDRHRRADAQYHECDITDGPKLAALFTEIRPDVVIHTASPVASDNAVHKELFRRVNVDGTRSVIEACQKAQVKALVYTSSASVVSDFQTDLHNADERWPVIRAPQQIEYYSETKAAAEELVTRANRAEPHTRFLTTSIRPAGIFGEGDVQALAGLLGAYRTGKSKVQLGDNTNIFDFTYVGNVAHAHLLAARLLLATASSSMSAPPLDHERVDGEVFFVTNDEPVYFWDFARAVWRAAGNEAGTEGVWQISRDMSLLLGTASEIFNSIVGKKPTFTKQRATLSTMTRYYNITKAKMVLGYEPQWTLQQGVDRGVKWFLENEKETAAKAQ</sequence>
<evidence type="ECO:0000256" key="2">
    <source>
        <dbReference type="ARBA" id="ARBA00009219"/>
    </source>
</evidence>
<dbReference type="FunFam" id="3.40.50.720:FF:000346">
    <property type="entry name" value="C-3 sterol dehydrogenase/C-4 decarboxylase"/>
    <property type="match status" value="1"/>
</dbReference>